<dbReference type="Proteomes" id="UP000005801">
    <property type="component" value="Unassembled WGS sequence"/>
</dbReference>
<evidence type="ECO:0000313" key="1">
    <source>
        <dbReference type="EMBL" id="EDM78563.1"/>
    </source>
</evidence>
<name>A6G6D4_9BACT</name>
<organism evidence="1 2">
    <name type="scientific">Plesiocystis pacifica SIR-1</name>
    <dbReference type="NCBI Taxonomy" id="391625"/>
    <lineage>
        <taxon>Bacteria</taxon>
        <taxon>Pseudomonadati</taxon>
        <taxon>Myxococcota</taxon>
        <taxon>Polyangia</taxon>
        <taxon>Nannocystales</taxon>
        <taxon>Nannocystaceae</taxon>
        <taxon>Plesiocystis</taxon>
    </lineage>
</organism>
<sequence>MILGGRRAAAVDELQAEFGGLRHGRSSQIWPISPRGQASLELTGVG</sequence>
<protein>
    <submittedName>
        <fullName evidence="1">Uncharacterized protein</fullName>
    </submittedName>
</protein>
<comment type="caution">
    <text evidence="1">The sequence shown here is derived from an EMBL/GenBank/DDBJ whole genome shotgun (WGS) entry which is preliminary data.</text>
</comment>
<gene>
    <name evidence="1" type="ORF">PPSIR1_15035</name>
</gene>
<reference evidence="1 2" key="1">
    <citation type="submission" date="2007-06" db="EMBL/GenBank/DDBJ databases">
        <authorList>
            <person name="Shimkets L."/>
            <person name="Ferriera S."/>
            <person name="Johnson J."/>
            <person name="Kravitz S."/>
            <person name="Beeson K."/>
            <person name="Sutton G."/>
            <person name="Rogers Y.-H."/>
            <person name="Friedman R."/>
            <person name="Frazier M."/>
            <person name="Venter J.C."/>
        </authorList>
    </citation>
    <scope>NUCLEOTIDE SEQUENCE [LARGE SCALE GENOMIC DNA]</scope>
    <source>
        <strain evidence="1 2">SIR-1</strain>
    </source>
</reference>
<dbReference type="EMBL" id="ABCS01000029">
    <property type="protein sequence ID" value="EDM78563.1"/>
    <property type="molecule type" value="Genomic_DNA"/>
</dbReference>
<dbReference type="AlphaFoldDB" id="A6G6D4"/>
<evidence type="ECO:0000313" key="2">
    <source>
        <dbReference type="Proteomes" id="UP000005801"/>
    </source>
</evidence>
<keyword evidence="2" id="KW-1185">Reference proteome</keyword>
<accession>A6G6D4</accession>
<proteinExistence type="predicted"/>